<evidence type="ECO:0000313" key="3">
    <source>
        <dbReference type="Proteomes" id="UP001203297"/>
    </source>
</evidence>
<comment type="caution">
    <text evidence="2">The sequence shown here is derived from an EMBL/GenBank/DDBJ whole genome shotgun (WGS) entry which is preliminary data.</text>
</comment>
<feature type="region of interest" description="Disordered" evidence="1">
    <location>
        <begin position="122"/>
        <end position="151"/>
    </location>
</feature>
<proteinExistence type="predicted"/>
<feature type="compositionally biased region" description="Basic and acidic residues" evidence="1">
    <location>
        <begin position="122"/>
        <end position="133"/>
    </location>
</feature>
<keyword evidence="3" id="KW-1185">Reference proteome</keyword>
<name>A0AAD4QM49_9AGAM</name>
<dbReference type="EMBL" id="WTXG01000017">
    <property type="protein sequence ID" value="KAI0300642.1"/>
    <property type="molecule type" value="Genomic_DNA"/>
</dbReference>
<gene>
    <name evidence="2" type="ORF">B0F90DRAFT_393912</name>
</gene>
<evidence type="ECO:0000256" key="1">
    <source>
        <dbReference type="SAM" id="MobiDB-lite"/>
    </source>
</evidence>
<accession>A0AAD4QM49</accession>
<dbReference type="Proteomes" id="UP001203297">
    <property type="component" value="Unassembled WGS sequence"/>
</dbReference>
<organism evidence="2 3">
    <name type="scientific">Multifurca ochricompacta</name>
    <dbReference type="NCBI Taxonomy" id="376703"/>
    <lineage>
        <taxon>Eukaryota</taxon>
        <taxon>Fungi</taxon>
        <taxon>Dikarya</taxon>
        <taxon>Basidiomycota</taxon>
        <taxon>Agaricomycotina</taxon>
        <taxon>Agaricomycetes</taxon>
        <taxon>Russulales</taxon>
        <taxon>Russulaceae</taxon>
        <taxon>Multifurca</taxon>
    </lineage>
</organism>
<evidence type="ECO:0000313" key="2">
    <source>
        <dbReference type="EMBL" id="KAI0300642.1"/>
    </source>
</evidence>
<dbReference type="AlphaFoldDB" id="A0AAD4QM49"/>
<reference evidence="2" key="1">
    <citation type="journal article" date="2022" name="New Phytol.">
        <title>Evolutionary transition to the ectomycorrhizal habit in the genomes of a hyperdiverse lineage of mushroom-forming fungi.</title>
        <authorList>
            <person name="Looney B."/>
            <person name="Miyauchi S."/>
            <person name="Morin E."/>
            <person name="Drula E."/>
            <person name="Courty P.E."/>
            <person name="Kohler A."/>
            <person name="Kuo A."/>
            <person name="LaButti K."/>
            <person name="Pangilinan J."/>
            <person name="Lipzen A."/>
            <person name="Riley R."/>
            <person name="Andreopoulos W."/>
            <person name="He G."/>
            <person name="Johnson J."/>
            <person name="Nolan M."/>
            <person name="Tritt A."/>
            <person name="Barry K.W."/>
            <person name="Grigoriev I.V."/>
            <person name="Nagy L.G."/>
            <person name="Hibbett D."/>
            <person name="Henrissat B."/>
            <person name="Matheny P.B."/>
            <person name="Labbe J."/>
            <person name="Martin F.M."/>
        </authorList>
    </citation>
    <scope>NUCLEOTIDE SEQUENCE</scope>
    <source>
        <strain evidence="2">BPL690</strain>
    </source>
</reference>
<protein>
    <submittedName>
        <fullName evidence="2">Uncharacterized protein</fullName>
    </submittedName>
</protein>
<sequence length="151" mass="17264">MNVTRSKRVLDRQLVSSFPLSLLLRVAGRDHGTRRHVVKKKKREREKINKKCGGGGRVVLIRIYHYHYHYHLPPPPPPSPIQTIFFLNRHCCCCCCCWCPELFFCNVTSQARGKIEMYQERAHTSSRSSRREVVTGAVKPKVVGESSSSGV</sequence>